<sequence length="397" mass="43469">MLKKNVFLSLIMRISHYYIVAFVAVCCVMLCSSCFKEEAPNAECDIEAAYLHTPHAEELFFNSSDTLVNVPYTDSTIIFNVRRTASLTALAPLFRLTPGATVVPASGSTHDFSAGRVTYTVTSEDGRWTRRYEVGFNPVTVTVKDTLHYDFEHFALEGRTGKYYVWTHVADDGTQQPLWATGNPGFAISMGSARPEDYPTVPLREGYDGAAVKLTTRDTGPFGQLVNKRLAAGNLFIGTFDVAAALTNTLRATRFGLPFGKRPTKFSGYYKYSPGEKFQDKNGNAVDGRTDRAAVYAVLYRNHDEAGNPVTLYGDDVRTSPLIVALADVASVPATGEWTAFEAAFDYRADIDADLLARQGYSLAIVFSSSADGDKFEGAVGSTLMVDKVKIICTEEQ</sequence>
<dbReference type="STRING" id="873513.HMPREF6485_2632"/>
<protein>
    <recommendedName>
        <fullName evidence="1">Putative carbohydrate metabolism domain-containing protein</fullName>
    </recommendedName>
</protein>
<evidence type="ECO:0000313" key="2">
    <source>
        <dbReference type="EMBL" id="EFU29451.1"/>
    </source>
</evidence>
<dbReference type="Pfam" id="PF13201">
    <property type="entry name" value="PCMD"/>
    <property type="match status" value="1"/>
</dbReference>
<proteinExistence type="predicted"/>
<dbReference type="eggNOG" id="ENOG502Z913">
    <property type="taxonomic scope" value="Bacteria"/>
</dbReference>
<gene>
    <name evidence="2" type="ORF">HMPREF6485_2632</name>
</gene>
<dbReference type="InterPro" id="IPR038653">
    <property type="entry name" value="Put_CMD_sf"/>
</dbReference>
<dbReference type="Gene3D" id="2.60.120.890">
    <property type="entry name" value="BT2081, beta-jelly-roll domain"/>
    <property type="match status" value="1"/>
</dbReference>
<dbReference type="Proteomes" id="UP000003112">
    <property type="component" value="Unassembled WGS sequence"/>
</dbReference>
<feature type="domain" description="Putative carbohydrate metabolism" evidence="1">
    <location>
        <begin position="150"/>
        <end position="392"/>
    </location>
</feature>
<evidence type="ECO:0000259" key="1">
    <source>
        <dbReference type="Pfam" id="PF13201"/>
    </source>
</evidence>
<comment type="caution">
    <text evidence="2">The sequence shown here is derived from an EMBL/GenBank/DDBJ whole genome shotgun (WGS) entry which is preliminary data.</text>
</comment>
<dbReference type="InterPro" id="IPR025112">
    <property type="entry name" value="PCMD"/>
</dbReference>
<keyword evidence="3" id="KW-1185">Reference proteome</keyword>
<dbReference type="Gene3D" id="2.60.40.2340">
    <property type="match status" value="1"/>
</dbReference>
<name>E6KAI4_9BACT</name>
<organism evidence="2 3">
    <name type="scientific">Segatella buccae ATCC 33574</name>
    <dbReference type="NCBI Taxonomy" id="873513"/>
    <lineage>
        <taxon>Bacteria</taxon>
        <taxon>Pseudomonadati</taxon>
        <taxon>Bacteroidota</taxon>
        <taxon>Bacteroidia</taxon>
        <taxon>Bacteroidales</taxon>
        <taxon>Prevotellaceae</taxon>
        <taxon>Segatella</taxon>
    </lineage>
</organism>
<reference evidence="2 3" key="1">
    <citation type="submission" date="2010-10" db="EMBL/GenBank/DDBJ databases">
        <authorList>
            <person name="Muzny D."/>
            <person name="Qin X."/>
            <person name="Deng J."/>
            <person name="Jiang H."/>
            <person name="Liu Y."/>
            <person name="Qu J."/>
            <person name="Song X.-Z."/>
            <person name="Zhang L."/>
            <person name="Thornton R."/>
            <person name="Coyle M."/>
            <person name="Francisco L."/>
            <person name="Jackson L."/>
            <person name="Javaid M."/>
            <person name="Korchina V."/>
            <person name="Kovar C."/>
            <person name="Mata R."/>
            <person name="Mathew T."/>
            <person name="Ngo R."/>
            <person name="Nguyen L."/>
            <person name="Nguyen N."/>
            <person name="Okwuonu G."/>
            <person name="Ongeri F."/>
            <person name="Pham C."/>
            <person name="Simmons D."/>
            <person name="Wilczek-Boney K."/>
            <person name="Hale W."/>
            <person name="Jakkamsetti A."/>
            <person name="Pham P."/>
            <person name="Ruth R."/>
            <person name="San Lucas F."/>
            <person name="Warren J."/>
            <person name="Zhang J."/>
            <person name="Zhao Z."/>
            <person name="Zhou C."/>
            <person name="Zhu D."/>
            <person name="Lee S."/>
            <person name="Bess C."/>
            <person name="Blankenburg K."/>
            <person name="Forbes L."/>
            <person name="Fu Q."/>
            <person name="Gubbala S."/>
            <person name="Hirani K."/>
            <person name="Jayaseelan J.C."/>
            <person name="Lara F."/>
            <person name="Munidasa M."/>
            <person name="Palculict T."/>
            <person name="Patil S."/>
            <person name="Pu L.-L."/>
            <person name="Saada N."/>
            <person name="Tang L."/>
            <person name="Weissenberger G."/>
            <person name="Zhu Y."/>
            <person name="Hemphill L."/>
            <person name="Shang Y."/>
            <person name="Youmans B."/>
            <person name="Ayvaz T."/>
            <person name="Ross M."/>
            <person name="Santibanez J."/>
            <person name="Aqrawi P."/>
            <person name="Gross S."/>
            <person name="Joshi V."/>
            <person name="Fowler G."/>
            <person name="Nazareth L."/>
            <person name="Reid J."/>
            <person name="Worley K."/>
            <person name="Petrosino J."/>
            <person name="Highlander S."/>
            <person name="Gibbs R."/>
        </authorList>
    </citation>
    <scope>NUCLEOTIDE SEQUENCE [LARGE SCALE GENOMIC DNA]</scope>
    <source>
        <strain evidence="2 3">ATCC 33574</strain>
    </source>
</reference>
<evidence type="ECO:0000313" key="3">
    <source>
        <dbReference type="Proteomes" id="UP000003112"/>
    </source>
</evidence>
<dbReference type="AlphaFoldDB" id="E6KAI4"/>
<accession>E6KAI4</accession>
<dbReference type="EMBL" id="AEPD01000048">
    <property type="protein sequence ID" value="EFU29451.1"/>
    <property type="molecule type" value="Genomic_DNA"/>
</dbReference>
<dbReference type="HOGENOM" id="CLU_058034_0_0_10"/>